<feature type="compositionally biased region" description="Low complexity" evidence="2">
    <location>
        <begin position="84"/>
        <end position="109"/>
    </location>
</feature>
<name>A0ABR2I7L5_9EUKA</name>
<gene>
    <name evidence="3" type="ORF">M9Y10_013278</name>
</gene>
<evidence type="ECO:0000313" key="4">
    <source>
        <dbReference type="Proteomes" id="UP001470230"/>
    </source>
</evidence>
<evidence type="ECO:0000256" key="2">
    <source>
        <dbReference type="SAM" id="MobiDB-lite"/>
    </source>
</evidence>
<proteinExistence type="predicted"/>
<reference evidence="3 4" key="1">
    <citation type="submission" date="2024-04" db="EMBL/GenBank/DDBJ databases">
        <title>Tritrichomonas musculus Genome.</title>
        <authorList>
            <person name="Alves-Ferreira E."/>
            <person name="Grigg M."/>
            <person name="Lorenzi H."/>
            <person name="Galac M."/>
        </authorList>
    </citation>
    <scope>NUCLEOTIDE SEQUENCE [LARGE SCALE GENOMIC DNA]</scope>
    <source>
        <strain evidence="3 4">EAF2021</strain>
    </source>
</reference>
<evidence type="ECO:0000313" key="3">
    <source>
        <dbReference type="EMBL" id="KAK8858177.1"/>
    </source>
</evidence>
<feature type="region of interest" description="Disordered" evidence="2">
    <location>
        <begin position="81"/>
        <end position="109"/>
    </location>
</feature>
<accession>A0ABR2I7L5</accession>
<sequence>MSQQYRMLNQKKELDLQIKELKNTLVKEKARCFKVLNDSQPYIPKFGPSAQKILDEFDSLCQYYAIDPNSVKDQEDLLNSTEISPTTKPSTGKSSLKSPAKSPAKSFSKSATIPAKNPIVDSYYIKMQSFHQEENRKREELAKLNQRLLVLQKKNDHLENEKHSKTVTIEKSFNSLKSQLNSIRDYFSNFTSDVQSKINMAKKMVAKVISEKRKRSQSQINILDKKIDDLQAQKNGIIQQKKDKLSRLSLQSIEDQSVDYSYSNEKLRSAILQSAKEVQSKFQERLKTSLINEKINLIFGKIDISTNQLDLINQKVNLLREKRAKRLSETIIHNWGVLTYTLLKLGRYQHAIDEYFEEVKKQDEEVLNLLKSESDLVNAKVPGTNLTILELRKEVIRLTNELKELTKTKTAELEALENEHTKLKEESQKIIEKLEAQLD</sequence>
<comment type="caution">
    <text evidence="3">The sequence shown here is derived from an EMBL/GenBank/DDBJ whole genome shotgun (WGS) entry which is preliminary data.</text>
</comment>
<feature type="coiled-coil region" evidence="1">
    <location>
        <begin position="388"/>
        <end position="437"/>
    </location>
</feature>
<keyword evidence="4" id="KW-1185">Reference proteome</keyword>
<evidence type="ECO:0000256" key="1">
    <source>
        <dbReference type="SAM" id="Coils"/>
    </source>
</evidence>
<protein>
    <submittedName>
        <fullName evidence="3">Uncharacterized protein</fullName>
    </submittedName>
</protein>
<dbReference type="EMBL" id="JAPFFF010000019">
    <property type="protein sequence ID" value="KAK8858177.1"/>
    <property type="molecule type" value="Genomic_DNA"/>
</dbReference>
<organism evidence="3 4">
    <name type="scientific">Tritrichomonas musculus</name>
    <dbReference type="NCBI Taxonomy" id="1915356"/>
    <lineage>
        <taxon>Eukaryota</taxon>
        <taxon>Metamonada</taxon>
        <taxon>Parabasalia</taxon>
        <taxon>Tritrichomonadida</taxon>
        <taxon>Tritrichomonadidae</taxon>
        <taxon>Tritrichomonas</taxon>
    </lineage>
</organism>
<feature type="coiled-coil region" evidence="1">
    <location>
        <begin position="213"/>
        <end position="240"/>
    </location>
</feature>
<keyword evidence="1" id="KW-0175">Coiled coil</keyword>
<dbReference type="Proteomes" id="UP001470230">
    <property type="component" value="Unassembled WGS sequence"/>
</dbReference>
<feature type="coiled-coil region" evidence="1">
    <location>
        <begin position="127"/>
        <end position="161"/>
    </location>
</feature>